<dbReference type="PANTHER" id="PTHR43741:SF2">
    <property type="entry name" value="FMN-DEPENDENT NADH:QUINONE OXIDOREDUCTASE"/>
    <property type="match status" value="1"/>
</dbReference>
<dbReference type="Pfam" id="PF02525">
    <property type="entry name" value="Flavodoxin_2"/>
    <property type="match status" value="1"/>
</dbReference>
<comment type="function">
    <text evidence="6">Also exhibits azoreductase activity. Catalyzes the reductive cleavage of the azo bond in aromatic azo compounds to the corresponding amines.</text>
</comment>
<comment type="catalytic activity">
    <reaction evidence="5">
        <text>N,N-dimethyl-1,4-phenylenediamine + anthranilate + 2 NAD(+) = 2-(4-dimethylaminophenyl)diazenylbenzoate + 2 NADH + 2 H(+)</text>
        <dbReference type="Rhea" id="RHEA:55872"/>
        <dbReference type="ChEBI" id="CHEBI:15378"/>
        <dbReference type="ChEBI" id="CHEBI:15783"/>
        <dbReference type="ChEBI" id="CHEBI:16567"/>
        <dbReference type="ChEBI" id="CHEBI:57540"/>
        <dbReference type="ChEBI" id="CHEBI:57945"/>
        <dbReference type="ChEBI" id="CHEBI:71579"/>
        <dbReference type="EC" id="1.7.1.17"/>
    </reaction>
    <physiologicalReaction direction="right-to-left" evidence="5">
        <dbReference type="Rhea" id="RHEA:55874"/>
    </physiologicalReaction>
</comment>
<evidence type="ECO:0000256" key="6">
    <source>
        <dbReference type="HAMAP-Rule" id="MF_01216"/>
    </source>
</evidence>
<keyword evidence="1 6" id="KW-0285">Flavoprotein</keyword>
<sequence>MTRRHVLRVDASARKTGSVSRELSGVLAQRLAGEAGTVTVRDLAAAPVPQVDEVWVGANFTPAEQRSEAQRQALAGSDALVAELQAADDIVIGVPIYNFAIPSALKAWIDQIARARVTFRYTENGPEGLLKGKTAWLVVASGGTALDSEIDFATPYLRHVLGFVGITDVRVIDAARWGSRSKAEQDAVREQVETARRAA</sequence>
<dbReference type="RefSeq" id="WP_135994229.1">
    <property type="nucleotide sequence ID" value="NZ_CP071057.1"/>
</dbReference>
<keyword evidence="3 6" id="KW-0560">Oxidoreductase</keyword>
<comment type="cofactor">
    <cofactor evidence="6">
        <name>FMN</name>
        <dbReference type="ChEBI" id="CHEBI:58210"/>
    </cofactor>
    <text evidence="6">Binds 1 FMN per subunit.</text>
</comment>
<reference evidence="8 9" key="1">
    <citation type="journal article" date="2017" name="Int. J. Syst. Evol. Microbiol.">
        <title>Marinicauda algicola sp. nov., isolated from a marine red alga Rhodosorus marinus.</title>
        <authorList>
            <person name="Jeong S.E."/>
            <person name="Jeon S.H."/>
            <person name="Chun B.H."/>
            <person name="Kim D.W."/>
            <person name="Jeon C.O."/>
        </authorList>
    </citation>
    <scope>NUCLEOTIDE SEQUENCE [LARGE SCALE GENOMIC DNA]</scope>
    <source>
        <strain evidence="8 9">JCM 31718</strain>
    </source>
</reference>
<evidence type="ECO:0000313" key="9">
    <source>
        <dbReference type="Proteomes" id="UP000308054"/>
    </source>
</evidence>
<dbReference type="GO" id="GO:0009055">
    <property type="term" value="F:electron transfer activity"/>
    <property type="evidence" value="ECO:0007669"/>
    <property type="project" value="UniProtKB-UniRule"/>
</dbReference>
<feature type="binding site" evidence="6">
    <location>
        <begin position="18"/>
        <end position="20"/>
    </location>
    <ligand>
        <name>FMN</name>
        <dbReference type="ChEBI" id="CHEBI:58210"/>
    </ligand>
</feature>
<comment type="caution">
    <text evidence="8">The sequence shown here is derived from an EMBL/GenBank/DDBJ whole genome shotgun (WGS) entry which is preliminary data.</text>
</comment>
<dbReference type="Proteomes" id="UP000308054">
    <property type="component" value="Unassembled WGS sequence"/>
</dbReference>
<gene>
    <name evidence="6" type="primary">azoR</name>
    <name evidence="8" type="ORF">E5163_00890</name>
</gene>
<keyword evidence="2 6" id="KW-0288">FMN</keyword>
<name>A0A4S2H2A3_9PROT</name>
<protein>
    <recommendedName>
        <fullName evidence="6">FMN dependent NADH:quinone oxidoreductase</fullName>
        <ecNumber evidence="6">1.6.5.-</ecNumber>
    </recommendedName>
    <alternativeName>
        <fullName evidence="6">Azo-dye reductase</fullName>
    </alternativeName>
    <alternativeName>
        <fullName evidence="6">FMN-dependent NADH-azo compound oxidoreductase</fullName>
    </alternativeName>
    <alternativeName>
        <fullName evidence="6">FMN-dependent NADH-azoreductase</fullName>
        <ecNumber evidence="6">1.7.1.17</ecNumber>
    </alternativeName>
</protein>
<feature type="binding site" evidence="6">
    <location>
        <position position="12"/>
    </location>
    <ligand>
        <name>FMN</name>
        <dbReference type="ChEBI" id="CHEBI:58210"/>
    </ligand>
</feature>
<proteinExistence type="inferred from homology"/>
<evidence type="ECO:0000256" key="3">
    <source>
        <dbReference type="ARBA" id="ARBA00023002"/>
    </source>
</evidence>
<dbReference type="EC" id="1.7.1.17" evidence="6"/>
<comment type="caution">
    <text evidence="6">Lacks conserved residue(s) required for the propagation of feature annotation.</text>
</comment>
<comment type="catalytic activity">
    <reaction evidence="6">
        <text>2 a quinone + NADH + H(+) = 2 a 1,4-benzosemiquinone + NAD(+)</text>
        <dbReference type="Rhea" id="RHEA:65952"/>
        <dbReference type="ChEBI" id="CHEBI:15378"/>
        <dbReference type="ChEBI" id="CHEBI:57540"/>
        <dbReference type="ChEBI" id="CHEBI:57945"/>
        <dbReference type="ChEBI" id="CHEBI:132124"/>
        <dbReference type="ChEBI" id="CHEBI:134225"/>
    </reaction>
</comment>
<dbReference type="EC" id="1.6.5.-" evidence="6"/>
<keyword evidence="4 6" id="KW-0520">NAD</keyword>
<comment type="similarity">
    <text evidence="6">Belongs to the azoreductase type 1 family.</text>
</comment>
<dbReference type="GO" id="GO:0010181">
    <property type="term" value="F:FMN binding"/>
    <property type="evidence" value="ECO:0007669"/>
    <property type="project" value="UniProtKB-UniRule"/>
</dbReference>
<accession>A0A4S2H2A3</accession>
<comment type="function">
    <text evidence="6">Quinone reductase that provides resistance to thiol-specific stress caused by electrophilic quinones.</text>
</comment>
<organism evidence="8 9">
    <name type="scientific">Marinicauda algicola</name>
    <dbReference type="NCBI Taxonomy" id="2029849"/>
    <lineage>
        <taxon>Bacteria</taxon>
        <taxon>Pseudomonadati</taxon>
        <taxon>Pseudomonadota</taxon>
        <taxon>Alphaproteobacteria</taxon>
        <taxon>Maricaulales</taxon>
        <taxon>Maricaulaceae</taxon>
        <taxon>Marinicauda</taxon>
    </lineage>
</organism>
<dbReference type="SUPFAM" id="SSF52218">
    <property type="entry name" value="Flavoproteins"/>
    <property type="match status" value="1"/>
</dbReference>
<feature type="domain" description="Flavodoxin-like fold" evidence="7">
    <location>
        <begin position="5"/>
        <end position="193"/>
    </location>
</feature>
<dbReference type="EMBL" id="SRXW01000001">
    <property type="protein sequence ID" value="TGY89730.1"/>
    <property type="molecule type" value="Genomic_DNA"/>
</dbReference>
<dbReference type="InterPro" id="IPR023048">
    <property type="entry name" value="NADH:quinone_OxRdtase_FMN_depd"/>
</dbReference>
<dbReference type="HAMAP" id="MF_01216">
    <property type="entry name" value="Azoreductase_type1"/>
    <property type="match status" value="1"/>
</dbReference>
<evidence type="ECO:0000313" key="8">
    <source>
        <dbReference type="EMBL" id="TGY89730.1"/>
    </source>
</evidence>
<evidence type="ECO:0000256" key="1">
    <source>
        <dbReference type="ARBA" id="ARBA00022630"/>
    </source>
</evidence>
<dbReference type="InterPro" id="IPR029039">
    <property type="entry name" value="Flavoprotein-like_sf"/>
</dbReference>
<evidence type="ECO:0000256" key="4">
    <source>
        <dbReference type="ARBA" id="ARBA00023027"/>
    </source>
</evidence>
<dbReference type="InterPro" id="IPR050104">
    <property type="entry name" value="FMN-dep_NADH:Q_OxRdtase_AzoR1"/>
</dbReference>
<keyword evidence="9" id="KW-1185">Reference proteome</keyword>
<dbReference type="AlphaFoldDB" id="A0A4S2H2A3"/>
<evidence type="ECO:0000256" key="5">
    <source>
        <dbReference type="ARBA" id="ARBA00048542"/>
    </source>
</evidence>
<comment type="subunit">
    <text evidence="6">Homodimer.</text>
</comment>
<dbReference type="GO" id="GO:0016652">
    <property type="term" value="F:oxidoreductase activity, acting on NAD(P)H as acceptor"/>
    <property type="evidence" value="ECO:0007669"/>
    <property type="project" value="UniProtKB-UniRule"/>
</dbReference>
<dbReference type="Gene3D" id="3.40.50.360">
    <property type="match status" value="1"/>
</dbReference>
<evidence type="ECO:0000256" key="2">
    <source>
        <dbReference type="ARBA" id="ARBA00022643"/>
    </source>
</evidence>
<dbReference type="GO" id="GO:0016655">
    <property type="term" value="F:oxidoreductase activity, acting on NAD(P)H, quinone or similar compound as acceptor"/>
    <property type="evidence" value="ECO:0007669"/>
    <property type="project" value="InterPro"/>
</dbReference>
<dbReference type="OrthoDB" id="9787136at2"/>
<evidence type="ECO:0000259" key="7">
    <source>
        <dbReference type="Pfam" id="PF02525"/>
    </source>
</evidence>
<dbReference type="InterPro" id="IPR003680">
    <property type="entry name" value="Flavodoxin_fold"/>
</dbReference>
<dbReference type="PANTHER" id="PTHR43741">
    <property type="entry name" value="FMN-DEPENDENT NADH-AZOREDUCTASE 1"/>
    <property type="match status" value="1"/>
</dbReference>